<feature type="repeat" description="WD" evidence="3">
    <location>
        <begin position="3254"/>
        <end position="3295"/>
    </location>
</feature>
<keyword evidence="1 3" id="KW-0853">WD repeat</keyword>
<dbReference type="InterPro" id="IPR013320">
    <property type="entry name" value="ConA-like_dom_sf"/>
</dbReference>
<evidence type="ECO:0000256" key="3">
    <source>
        <dbReference type="PROSITE-ProRule" id="PRU00221"/>
    </source>
</evidence>
<protein>
    <submittedName>
        <fullName evidence="7">G3100 protein</fullName>
    </submittedName>
</protein>
<dbReference type="Gene3D" id="2.30.29.30">
    <property type="entry name" value="Pleckstrin-homology domain (PH domain)/Phosphotyrosine-binding domain (PTB)"/>
    <property type="match status" value="1"/>
</dbReference>
<dbReference type="Pfam" id="PF16057">
    <property type="entry name" value="DUF4800"/>
    <property type="match status" value="1"/>
</dbReference>
<dbReference type="EMBL" id="CAXHTA020000004">
    <property type="protein sequence ID" value="CAL5220987.1"/>
    <property type="molecule type" value="Genomic_DNA"/>
</dbReference>
<gene>
    <name evidence="7" type="primary">g3100</name>
    <name evidence="7" type="ORF">VP750_LOCUS2646</name>
</gene>
<feature type="domain" description="BEACH" evidence="5">
    <location>
        <begin position="2763"/>
        <end position="3054"/>
    </location>
</feature>
<keyword evidence="2" id="KW-0677">Repeat</keyword>
<dbReference type="InterPro" id="IPR019775">
    <property type="entry name" value="WD40_repeat_CS"/>
</dbReference>
<feature type="region of interest" description="Disordered" evidence="4">
    <location>
        <begin position="2581"/>
        <end position="2642"/>
    </location>
</feature>
<feature type="compositionally biased region" description="Low complexity" evidence="4">
    <location>
        <begin position="432"/>
        <end position="441"/>
    </location>
</feature>
<evidence type="ECO:0000256" key="4">
    <source>
        <dbReference type="SAM" id="MobiDB-lite"/>
    </source>
</evidence>
<feature type="region of interest" description="Disordered" evidence="4">
    <location>
        <begin position="821"/>
        <end position="846"/>
    </location>
</feature>
<dbReference type="InterPro" id="IPR015943">
    <property type="entry name" value="WD40/YVTN_repeat-like_dom_sf"/>
</dbReference>
<feature type="compositionally biased region" description="Pro residues" evidence="4">
    <location>
        <begin position="421"/>
        <end position="431"/>
    </location>
</feature>
<proteinExistence type="predicted"/>
<dbReference type="InterPro" id="IPR036322">
    <property type="entry name" value="WD40_repeat_dom_sf"/>
</dbReference>
<keyword evidence="8" id="KW-1185">Reference proteome</keyword>
<dbReference type="InterPro" id="IPR050865">
    <property type="entry name" value="BEACH_Domain"/>
</dbReference>
<evidence type="ECO:0000259" key="5">
    <source>
        <dbReference type="PROSITE" id="PS50197"/>
    </source>
</evidence>
<dbReference type="Gene3D" id="2.130.10.10">
    <property type="entry name" value="YVTN repeat-like/Quinoprotein amine dehydrogenase"/>
    <property type="match status" value="1"/>
</dbReference>
<feature type="repeat" description="WD" evidence="3">
    <location>
        <begin position="3191"/>
        <end position="3224"/>
    </location>
</feature>
<dbReference type="PROSITE" id="PS50082">
    <property type="entry name" value="WD_REPEATS_2"/>
    <property type="match status" value="2"/>
</dbReference>
<feature type="compositionally biased region" description="Low complexity" evidence="4">
    <location>
        <begin position="2227"/>
        <end position="2240"/>
    </location>
</feature>
<dbReference type="InterPro" id="IPR031570">
    <property type="entry name" value="NBEA/BDCP_DUF4704"/>
</dbReference>
<dbReference type="PANTHER" id="PTHR13743:SF112">
    <property type="entry name" value="BEACH DOMAIN-CONTAINING PROTEIN"/>
    <property type="match status" value="1"/>
</dbReference>
<dbReference type="PANTHER" id="PTHR13743">
    <property type="entry name" value="BEIGE/BEACH-RELATED"/>
    <property type="match status" value="1"/>
</dbReference>
<dbReference type="SUPFAM" id="SSF48371">
    <property type="entry name" value="ARM repeat"/>
    <property type="match status" value="1"/>
</dbReference>
<sequence length="3448" mass="373513">MKPPVRLSKRRAQSVPKCESHTEEAELSWLFKEYEQARRLDALYCKEALRNFFERFLEVFEPWTPTESTVSVTASHDAVHAAVGCKAGHPSSTLAAIVEAVERISTDFGRARDWESDSPEQLEKEVSLTALDVLRIASRSRSNRAQLLSLGILPSLTRLMKVGLLRLTALAAKLAPNSSTSGGSRLMLWFLQCLLAHCLSAINTFVAGEVQSVLGPRPDVMDRYLGKGASFCSRQAREPGNKAEAEAMEAALAPVLEEEVLSQVLELLRLLRALRCRGGDVIAAWEALPLECLLMLMAASSRAQSALQDGSRNGMLTVVEGLGWPTSKPETSPGAQQWHTSPVLRGGSQRSAEDELRYQTLTLQVVAAAMQGCPANLQAMHEHHGFQRMTQFLQWAALTFPSRHELSHPPSTPEASTPAQGRPPSPFPVPTRSPVDASAPQAPFPASPGRWVDSGGQQTSGCSQQAELAYNRGSSLSVPKPPHADVAERSLYRSTSRRSDAGKDREARLPPGRSRSLQRRLSAGIERHPKAQMSRLERHSTSGVESQLSFCSEASQSLQRDSPTMSLSGSMRWPSGDWHGKLFRSMRSKIEAAIDPQEPVGAQPLGNLAQAGQPALPSPALSQAFGVCEAWLRLSQVIIPGNPDDPPHRKEIVRSVIGAIIGAYKPDIVGAGLQKDAGALHEAVLNELTSKNCTLQMHTLRLLERLLAMDYSAPSLLRELDLWGVIYSSAFFGFAESQVGTKGSVLQTQTSGLLPADTNSTAEGSNEMSSQALHVDMVPDEATGTISLTLSCKAPPRQHSMTNGQSLIAALEEEELAARGDATARQPSKSLTVHCKEDASHSRSSELGELLHKRMAVRQGVVMLTERAACMDYSENNDAEVQKLLSLLAEHALEPDVVLLAAPALASVLGAAQDITLAALDRADGLAMLGTVVAQQSQAAVPVPTRARFAVLSAMDTYLHASPTVQRAAVRRWQPIAAIFALLWDETMRKVALSMVLRLMRLAPAEEADRQAKAALYTKYAELLPAALVAGAPHSLQLVTDLLNGIKIVIAANIVPHQNLFRSAESFVQVVNLLNFEYEGTEGLQLAEKVLSTLAALLRGNEASRRRLVGDVGYDQILMAVRRQVPAGQSLQSLLLALLELILEANYSADVRDQIIRNPEAVPLFFHFLRQADEGLQSWGLSAWLSLVAGNMPNLSACDRCGLNGILIEWFAAARGNVKLQEQIAALLQVTASYSITGRDLRAIFALLRKDSSGRIPQRSVLLLLHSLTVMARHLGPTTFFNFADDGAGIMRNTPLRFPGGKGFSFATWLRLEDATFQPGTCGRSLFNLIHRSPEEVRGLSVAMKGGKIVLRCMGAKSSEVELEHSFKARQWYHVALTLSSGSALTPGWARLYVDGLLEASERFRYPKVPEPLNSCTFAARLPASEVGLPLPLSAFRGQMGCIYLFEDLLSSAQVSALHALGPDYQSTFSTLETDAALDQVPAAAVLVTEGKDSLEARLLLSYNAQAAAGRMLYNTAEMEKGNAGDGDTVAILEGTQLCCTRQLRDLLHCLGGITVLLPLFAQLDAPSSEAGDTETSRAVDAVRLLGAVLEDSPHNRQSMVQISGIALVAHLLQQRQPKHLTIDLLHAMEALLRAVGPSEGLHTSVLQRLLLNLRLWAAAPLPIQRSFQALLLKLAKGEPAGVAALLGVPRLLDAMRAHYGTAPSPDAARPPACGGGLLPAELRALRQGLLNTALSLLLHSAVPHHKATRIATDDIQALMAFIGDCPDVAMLEDVLIAVLDLLRHTPPGRIPLLAGMSGAQLFVSLLSREQPALRILGLHLLAHFVPYIQSGPGGESGLAGFWSAAGDALLMFPLSRTVRESLVQLACASMAQQGTAAASIRGSQGLQMRPRDGATITSAPVVGILLQLLLGCDDAAERNATLEALHCLIVDGPKENRAAIINEEGWEEWLLELLLDGSPCIPSAEEQASLHRQALQSQYASRMKAGPWAWPSHCACSHGLKALEPKEQSNGERGGYAPWVWVGAEAVLIRGIFGALNGYCISDVPRGWAALERIAGYLRAYQERGVVDGWGLLHSLLADVIADVVGAASKEAASASAAERDAWTLIASLATEPARENCMGLLDLLDELTAGTLIMPGGHALNPTEEAVAWADSGAEQVPVEAWPVLGVPGASADTSLPIDAHMTAETWRLHSMAWQLIYTLQKTLGGLTGTFWEARSGMASVRNLSSAASSDSRRVSGSGEHSTLPSPRELARPGSAAHLQENGTSGTVRAVPEEVIRRGAADRVARLALRLAVTALRSAAPSVASDCCASTCRLLSGILRSPPISRTPSRYAAEGDPSKSSHSADRARMHLLFACLVKLNARLRTGRKGALGHARQLALAKAMHDFSEVARNALPTDTESFPGLPDPLDGQFWEKARQAISWPEAAAAARRETLFLHHMALTHAASLDQLEAEGERRHLYERARRTEFVTNAREALGAICTAERARRAAARVAHEEETQALARTWRNLQRSLSGERGLWADAASCEALHWKLDKTEDPSRRRMRLKRNYKFHMYEDSVKGQAPSTEQDAAAALQAHLPLPGVRLKAPDDEEDEFEEPMSSPQSSMVIPPEASLGDSSGLEGEQDAMSADALAEDERTAEAAASLKDESQVIYSCSCQLVLPKHAVSGTMRLTALHVHFIGEVQQPPDEFGASVPRPVRTHKRWPLAQLAEMHHARFLLQPSALELFLADRTTALLCFGSSEGMLEAAEKLAAASPRTVVYDKKRKAELAAKLAQRWQRWELSNFDYLMQLNVLAGRTYNDLNQYPVFPWILADYTSDTLDLNNPATFRDLSKPVGALEDKRLAFFRERYQSMLAESDVPAFHYGSHYSAAGVVLFYLIRLEPFTRLNRHLQGGRFDHADRLFASVAAAWQNCLVNSSDVKELTPEFFYLPNFLVNADGFQLGQRQDGTALGNVELPPWAQGSPDEFVRLQREALESDYVSEHLHDWIDLIFGFKQRGKAAEAAVNVFYYLTYEGTVNLQEIKDPQQRTAVEDQISHFGQTPSQLFRRKHPKRGPPPPPSIHPLLNGPDAMKLSLVGMPPSRRPNIAVARLEVTEGRVVLVNSDRAVSTHRWLSPKDAGAFTFSVPAEAGYGVEADPNPPRLMGAPFAVDLHAQHCYAILPGGQVVVCCGYWDNSIRCYSSEEGCLLQSVRVHKDIVTCIEVGSDGRTLASGSRDTTLIIWDIVDISRSGSRLRRSGSPGASLQLQPAPRHVLHGHEDAVTCLALSPELDLIVSASADGTLLFHTLGTGRYVRKLRLQGGAPPTLLAIAPGPGMLVAHSWADLGLHVFNINGEHLVSSAGNERLSALAVTASGHFLLTGGLRGVVSLQWLHSLELVIRYDGARGPVTALSVTAEECIVAGTLNGALLVFSPDPRRRISRRLQLAAARSGPVANSPSASPSKTLNFSP</sequence>
<dbReference type="PROSITE" id="PS51783">
    <property type="entry name" value="PH_BEACH"/>
    <property type="match status" value="1"/>
</dbReference>
<dbReference type="PROSITE" id="PS00678">
    <property type="entry name" value="WD_REPEATS_1"/>
    <property type="match status" value="1"/>
</dbReference>
<feature type="region of interest" description="Disordered" evidence="4">
    <location>
        <begin position="3046"/>
        <end position="3066"/>
    </location>
</feature>
<dbReference type="InterPro" id="IPR011993">
    <property type="entry name" value="PH-like_dom_sf"/>
</dbReference>
<dbReference type="Gene3D" id="2.60.120.200">
    <property type="match status" value="1"/>
</dbReference>
<feature type="compositionally biased region" description="Basic and acidic residues" evidence="4">
    <location>
        <begin position="525"/>
        <end position="538"/>
    </location>
</feature>
<evidence type="ECO:0000313" key="7">
    <source>
        <dbReference type="EMBL" id="CAL5220987.1"/>
    </source>
</evidence>
<dbReference type="CDD" id="cd01201">
    <property type="entry name" value="PH_BEACH"/>
    <property type="match status" value="1"/>
</dbReference>
<feature type="region of interest" description="Disordered" evidence="4">
    <location>
        <begin position="403"/>
        <end position="538"/>
    </location>
</feature>
<dbReference type="InterPro" id="IPR036372">
    <property type="entry name" value="BEACH_dom_sf"/>
</dbReference>
<evidence type="ECO:0000259" key="6">
    <source>
        <dbReference type="PROSITE" id="PS51783"/>
    </source>
</evidence>
<feature type="compositionally biased region" description="Polar residues" evidence="4">
    <location>
        <begin position="3432"/>
        <end position="3448"/>
    </location>
</feature>
<dbReference type="Pfam" id="PF14844">
    <property type="entry name" value="PH_BEACH"/>
    <property type="match status" value="1"/>
</dbReference>
<dbReference type="Pfam" id="PF13385">
    <property type="entry name" value="Laminin_G_3"/>
    <property type="match status" value="1"/>
</dbReference>
<feature type="compositionally biased region" description="Basic and acidic residues" evidence="4">
    <location>
        <begin position="482"/>
        <end position="508"/>
    </location>
</feature>
<accession>A0ABP1FSC8</accession>
<reference evidence="7 8" key="1">
    <citation type="submission" date="2024-06" db="EMBL/GenBank/DDBJ databases">
        <authorList>
            <person name="Kraege A."/>
            <person name="Thomma B."/>
        </authorList>
    </citation>
    <scope>NUCLEOTIDE SEQUENCE [LARGE SCALE GENOMIC DNA]</scope>
</reference>
<dbReference type="PROSITE" id="PS50294">
    <property type="entry name" value="WD_REPEATS_REGION"/>
    <property type="match status" value="2"/>
</dbReference>
<evidence type="ECO:0000256" key="2">
    <source>
        <dbReference type="ARBA" id="ARBA00022737"/>
    </source>
</evidence>
<dbReference type="InterPro" id="IPR001680">
    <property type="entry name" value="WD40_rpt"/>
</dbReference>
<feature type="domain" description="BEACH-type PH" evidence="6">
    <location>
        <begin position="2647"/>
        <end position="2753"/>
    </location>
</feature>
<feature type="region of interest" description="Disordered" evidence="4">
    <location>
        <begin position="326"/>
        <end position="351"/>
    </location>
</feature>
<feature type="region of interest" description="Disordered" evidence="4">
    <location>
        <begin position="2227"/>
        <end position="2272"/>
    </location>
</feature>
<dbReference type="Pfam" id="PF20425">
    <property type="entry name" value="Neurobeachin"/>
    <property type="match status" value="1"/>
</dbReference>
<name>A0ABP1FSC8_9CHLO</name>
<dbReference type="InterPro" id="IPR016024">
    <property type="entry name" value="ARM-type_fold"/>
</dbReference>
<feature type="compositionally biased region" description="Basic and acidic residues" evidence="4">
    <location>
        <begin position="834"/>
        <end position="846"/>
    </location>
</feature>
<dbReference type="Pfam" id="PF02138">
    <property type="entry name" value="Beach"/>
    <property type="match status" value="1"/>
</dbReference>
<dbReference type="Pfam" id="PF15787">
    <property type="entry name" value="DUF4704"/>
    <property type="match status" value="1"/>
</dbReference>
<feature type="region of interest" description="Disordered" evidence="4">
    <location>
        <begin position="3429"/>
        <end position="3448"/>
    </location>
</feature>
<dbReference type="CDD" id="cd06071">
    <property type="entry name" value="Beach"/>
    <property type="match status" value="1"/>
</dbReference>
<organism evidence="7 8">
    <name type="scientific">Coccomyxa viridis</name>
    <dbReference type="NCBI Taxonomy" id="1274662"/>
    <lineage>
        <taxon>Eukaryota</taxon>
        <taxon>Viridiplantae</taxon>
        <taxon>Chlorophyta</taxon>
        <taxon>core chlorophytes</taxon>
        <taxon>Trebouxiophyceae</taxon>
        <taxon>Trebouxiophyceae incertae sedis</taxon>
        <taxon>Coccomyxaceae</taxon>
        <taxon>Coccomyxa</taxon>
    </lineage>
</organism>
<dbReference type="InterPro" id="IPR046851">
    <property type="entry name" value="NBCH_WD40"/>
</dbReference>
<dbReference type="SMART" id="SM00320">
    <property type="entry name" value="WD40"/>
    <property type="match status" value="3"/>
</dbReference>
<dbReference type="SUPFAM" id="SSF49899">
    <property type="entry name" value="Concanavalin A-like lectins/glucanases"/>
    <property type="match status" value="1"/>
</dbReference>
<dbReference type="PROSITE" id="PS50197">
    <property type="entry name" value="BEACH"/>
    <property type="match status" value="1"/>
</dbReference>
<dbReference type="Proteomes" id="UP001497392">
    <property type="component" value="Unassembled WGS sequence"/>
</dbReference>
<evidence type="ECO:0000256" key="1">
    <source>
        <dbReference type="ARBA" id="ARBA00022574"/>
    </source>
</evidence>
<evidence type="ECO:0000313" key="8">
    <source>
        <dbReference type="Proteomes" id="UP001497392"/>
    </source>
</evidence>
<dbReference type="SUPFAM" id="SSF50729">
    <property type="entry name" value="PH domain-like"/>
    <property type="match status" value="1"/>
</dbReference>
<dbReference type="InterPro" id="IPR023362">
    <property type="entry name" value="PH-BEACH_dom"/>
</dbReference>
<dbReference type="Gene3D" id="1.10.1540.10">
    <property type="entry name" value="BEACH domain"/>
    <property type="match status" value="1"/>
</dbReference>
<feature type="compositionally biased region" description="Low complexity" evidence="4">
    <location>
        <begin position="454"/>
        <end position="465"/>
    </location>
</feature>
<dbReference type="SUPFAM" id="SSF81837">
    <property type="entry name" value="BEACH domain"/>
    <property type="match status" value="1"/>
</dbReference>
<dbReference type="InterPro" id="IPR046852">
    <property type="entry name" value="Neurobeachin_a-sol"/>
</dbReference>
<feature type="compositionally biased region" description="Polar residues" evidence="4">
    <location>
        <begin position="328"/>
        <end position="340"/>
    </location>
</feature>
<dbReference type="Pfam" id="PF20426">
    <property type="entry name" value="NBCH_WD40"/>
    <property type="match status" value="1"/>
</dbReference>
<comment type="caution">
    <text evidence="7">The sequence shown here is derived from an EMBL/GenBank/DDBJ whole genome shotgun (WGS) entry which is preliminary data.</text>
</comment>
<dbReference type="InterPro" id="IPR000409">
    <property type="entry name" value="BEACH_dom"/>
</dbReference>
<dbReference type="SMART" id="SM01026">
    <property type="entry name" value="Beach"/>
    <property type="match status" value="1"/>
</dbReference>
<dbReference type="SUPFAM" id="SSF50978">
    <property type="entry name" value="WD40 repeat-like"/>
    <property type="match status" value="1"/>
</dbReference>